<evidence type="ECO:0000313" key="12">
    <source>
        <dbReference type="Proteomes" id="UP000807769"/>
    </source>
</evidence>
<dbReference type="GO" id="GO:0004674">
    <property type="term" value="F:protein serine/threonine kinase activity"/>
    <property type="evidence" value="ECO:0007669"/>
    <property type="project" value="UniProtKB-KW"/>
</dbReference>
<sequence>MNRYAIDLSATTLNVECTNKLSEVQQVSEDSEQSDDNDDDSDHNQSRSFSKSSLSSFNRTKDIQPTRHNDYPHAHSRLFNRRFAKEPLRKQPSSLPPLSPISIPTPPSPISIPSPPIPSSPTLPSVSSLIEDVLAPGDLVGEDLLLQGEPVRPCVLAPIDMNTAKEFQVVRRLGTGSYAVVYLVREVTSRIPISDDGHVGILDLDPSPPPIVYGRNFAIKVLSKANLDSDALTAQLTEVTIHQSLSPHPNIVTLHRTLETDAFLLLVLEFVPGEDLFYFLEQARDHYAPDESAESKTPPTPSLLTTLHPSALLSHTRLRLIASMFAQMCDAVAACHDQRVFHRDIKPENFIVTDGYAPSSSSGIMERKVLVKLTDFGLSTNEVESADMDCGSAPYMSFECRNNVAPTYSPERSDVWSLGIVLINMLYHFNPWTDTSDGTCSSFSLFRAHGAHFFMQRFTGMTWPVAEFLTQRVFVLPPFDTNHMPVTARQFGAWVKDLPTLLCDREPSHRGHKRVLSTASSTVGHPLSSCPPSRRPSSRAALRTPLVCSRSLSRAPSVGGVLVEEPEDLSRDRQDEHNEDDDGRSRSTKKRGKRGSRKAGQKTTTDETLQTLAVASQSLAREISLASRGASRSSLGIVDLDRNASHASSLARPAAETEVPRSVVVKKPSKWKLGFGSGKTIISTPTSTEEAPTTGTASNVTNLIMGLSQPAPNPSNTPKLSPYISHNGINVNSSASVNGSGVHTPLTRQRSPADEAATWARGRRPGSSTFSTAFSTAAPSININGNGNVNGSVRGHSPPGSVRSTNWRSSMSSASTSTSAFTRYSNSSVRSVSTTATSVSSGSGNWRNGGQAAAQVPKNVKIMNGVPWELDELPRQLHPNPIGDIFGQPPQRKPRTRKSKLDTISERPAPVRDAATSTTDLGGVGGEEETPKKVQKGQINALAKMLSALRR</sequence>
<dbReference type="OrthoDB" id="541276at2759"/>
<evidence type="ECO:0000256" key="5">
    <source>
        <dbReference type="ARBA" id="ARBA00022840"/>
    </source>
</evidence>
<evidence type="ECO:0000256" key="7">
    <source>
        <dbReference type="PIRSR" id="PIRSR630616-2"/>
    </source>
</evidence>
<dbReference type="Gene3D" id="1.10.510.10">
    <property type="entry name" value="Transferase(Phosphotransferase) domain 1"/>
    <property type="match status" value="1"/>
</dbReference>
<dbReference type="GO" id="GO:0005524">
    <property type="term" value="F:ATP binding"/>
    <property type="evidence" value="ECO:0007669"/>
    <property type="project" value="UniProtKB-KW"/>
</dbReference>
<dbReference type="InterPro" id="IPR008271">
    <property type="entry name" value="Ser/Thr_kinase_AS"/>
</dbReference>
<feature type="region of interest" description="Disordered" evidence="9">
    <location>
        <begin position="737"/>
        <end position="769"/>
    </location>
</feature>
<feature type="compositionally biased region" description="Basic residues" evidence="9">
    <location>
        <begin position="586"/>
        <end position="600"/>
    </location>
</feature>
<feature type="region of interest" description="Disordered" evidence="9">
    <location>
        <begin position="882"/>
        <end position="936"/>
    </location>
</feature>
<dbReference type="RefSeq" id="XP_041192794.1">
    <property type="nucleotide sequence ID" value="XM_041335682.1"/>
</dbReference>
<feature type="active site" description="Proton acceptor" evidence="6">
    <location>
        <position position="344"/>
    </location>
</feature>
<accession>A0A9P7EAM5</accession>
<evidence type="ECO:0000256" key="9">
    <source>
        <dbReference type="SAM" id="MobiDB-lite"/>
    </source>
</evidence>
<feature type="compositionally biased region" description="Low complexity" evidence="9">
    <location>
        <begin position="833"/>
        <end position="843"/>
    </location>
</feature>
<dbReference type="Pfam" id="PF00069">
    <property type="entry name" value="Pkinase"/>
    <property type="match status" value="1"/>
</dbReference>
<feature type="compositionally biased region" description="Pro residues" evidence="9">
    <location>
        <begin position="94"/>
        <end position="119"/>
    </location>
</feature>
<dbReference type="PROSITE" id="PS50011">
    <property type="entry name" value="PROTEIN_KINASE_DOM"/>
    <property type="match status" value="1"/>
</dbReference>
<evidence type="ECO:0000256" key="6">
    <source>
        <dbReference type="PIRSR" id="PIRSR630616-1"/>
    </source>
</evidence>
<evidence type="ECO:0000256" key="8">
    <source>
        <dbReference type="PIRSR" id="PIRSR630616-3"/>
    </source>
</evidence>
<dbReference type="InterPro" id="IPR000719">
    <property type="entry name" value="Prot_kinase_dom"/>
</dbReference>
<keyword evidence="2" id="KW-0808">Transferase</keyword>
<evidence type="ECO:0000256" key="4">
    <source>
        <dbReference type="ARBA" id="ARBA00022777"/>
    </source>
</evidence>
<feature type="region of interest" description="Disordered" evidence="9">
    <location>
        <begin position="21"/>
        <end position="74"/>
    </location>
</feature>
<dbReference type="InterPro" id="IPR011009">
    <property type="entry name" value="Kinase-like_dom_sf"/>
</dbReference>
<feature type="compositionally biased region" description="Basic and acidic residues" evidence="9">
    <location>
        <begin position="59"/>
        <end position="73"/>
    </location>
</feature>
<feature type="binding site" evidence="7">
    <location>
        <begin position="348"/>
        <end position="349"/>
    </location>
    <ligand>
        <name>ATP</name>
        <dbReference type="ChEBI" id="CHEBI:30616"/>
    </ligand>
</feature>
<dbReference type="SMART" id="SM00220">
    <property type="entry name" value="S_TKc"/>
    <property type="match status" value="1"/>
</dbReference>
<feature type="domain" description="Protein kinase" evidence="10">
    <location>
        <begin position="167"/>
        <end position="547"/>
    </location>
</feature>
<dbReference type="GeneID" id="64629699"/>
<name>A0A9P7EAM5_9AGAM</name>
<organism evidence="11 12">
    <name type="scientific">Suillus subaureus</name>
    <dbReference type="NCBI Taxonomy" id="48587"/>
    <lineage>
        <taxon>Eukaryota</taxon>
        <taxon>Fungi</taxon>
        <taxon>Dikarya</taxon>
        <taxon>Basidiomycota</taxon>
        <taxon>Agaricomycotina</taxon>
        <taxon>Agaricomycetes</taxon>
        <taxon>Agaricomycetidae</taxon>
        <taxon>Boletales</taxon>
        <taxon>Suillineae</taxon>
        <taxon>Suillaceae</taxon>
        <taxon>Suillus</taxon>
    </lineage>
</organism>
<evidence type="ECO:0000256" key="3">
    <source>
        <dbReference type="ARBA" id="ARBA00022741"/>
    </source>
</evidence>
<feature type="region of interest" description="Disordered" evidence="9">
    <location>
        <begin position="512"/>
        <end position="542"/>
    </location>
</feature>
<keyword evidence="3 7" id="KW-0547">Nucleotide-binding</keyword>
<feature type="compositionally biased region" description="Low complexity" evidence="9">
    <location>
        <begin position="46"/>
        <end position="56"/>
    </location>
</feature>
<dbReference type="AlphaFoldDB" id="A0A9P7EAM5"/>
<feature type="region of interest" description="Disordered" evidence="9">
    <location>
        <begin position="557"/>
        <end position="609"/>
    </location>
</feature>
<feature type="binding site" evidence="7">
    <location>
        <position position="220"/>
    </location>
    <ligand>
        <name>ATP</name>
        <dbReference type="ChEBI" id="CHEBI:30616"/>
    </ligand>
</feature>
<evidence type="ECO:0000256" key="1">
    <source>
        <dbReference type="ARBA" id="ARBA00022527"/>
    </source>
</evidence>
<gene>
    <name evidence="11" type="ORF">BJ212DRAFT_1355929</name>
</gene>
<feature type="region of interest" description="Disordered" evidence="9">
    <location>
        <begin position="87"/>
        <end position="119"/>
    </location>
</feature>
<keyword evidence="1" id="KW-0723">Serine/threonine-protein kinase</keyword>
<feature type="region of interest" description="Disordered" evidence="9">
    <location>
        <begin position="794"/>
        <end position="819"/>
    </location>
</feature>
<keyword evidence="12" id="KW-1185">Reference proteome</keyword>
<dbReference type="PANTHER" id="PTHR24350">
    <property type="entry name" value="SERINE/THREONINE-PROTEIN KINASE IAL-RELATED"/>
    <property type="match status" value="1"/>
</dbReference>
<evidence type="ECO:0000313" key="11">
    <source>
        <dbReference type="EMBL" id="KAG1815988.1"/>
    </source>
</evidence>
<dbReference type="Gene3D" id="3.30.200.20">
    <property type="entry name" value="Phosphorylase Kinase, domain 1"/>
    <property type="match status" value="1"/>
</dbReference>
<feature type="region of interest" description="Disordered" evidence="9">
    <location>
        <begin position="833"/>
        <end position="853"/>
    </location>
</feature>
<feature type="compositionally biased region" description="Low complexity" evidence="9">
    <location>
        <begin position="801"/>
        <end position="819"/>
    </location>
</feature>
<comment type="caution">
    <text evidence="11">The sequence shown here is derived from an EMBL/GenBank/DDBJ whole genome shotgun (WGS) entry which is preliminary data.</text>
</comment>
<keyword evidence="4 11" id="KW-0418">Kinase</keyword>
<dbReference type="Proteomes" id="UP000807769">
    <property type="component" value="Unassembled WGS sequence"/>
</dbReference>
<protein>
    <submittedName>
        <fullName evidence="11">Kinase-like domain-containing protein</fullName>
    </submittedName>
</protein>
<feature type="cross-link" description="Glycyl lysine isopeptide (Lys-Gly) (interchain with G-Cter in SUMO2)" evidence="8">
    <location>
        <position position="346"/>
    </location>
</feature>
<evidence type="ECO:0000256" key="2">
    <source>
        <dbReference type="ARBA" id="ARBA00022679"/>
    </source>
</evidence>
<feature type="binding site" evidence="7">
    <location>
        <position position="375"/>
    </location>
    <ligand>
        <name>ATP</name>
        <dbReference type="ChEBI" id="CHEBI:30616"/>
    </ligand>
</feature>
<dbReference type="EMBL" id="JABBWG010000017">
    <property type="protein sequence ID" value="KAG1815988.1"/>
    <property type="molecule type" value="Genomic_DNA"/>
</dbReference>
<proteinExistence type="predicted"/>
<dbReference type="InterPro" id="IPR030616">
    <property type="entry name" value="Aur-like"/>
</dbReference>
<dbReference type="PROSITE" id="PS00108">
    <property type="entry name" value="PROTEIN_KINASE_ST"/>
    <property type="match status" value="1"/>
</dbReference>
<feature type="compositionally biased region" description="Acidic residues" evidence="9">
    <location>
        <begin position="29"/>
        <end position="41"/>
    </location>
</feature>
<evidence type="ECO:0000259" key="10">
    <source>
        <dbReference type="PROSITE" id="PS50011"/>
    </source>
</evidence>
<reference evidence="11" key="1">
    <citation type="journal article" date="2020" name="New Phytol.">
        <title>Comparative genomics reveals dynamic genome evolution in host specialist ectomycorrhizal fungi.</title>
        <authorList>
            <person name="Lofgren L.A."/>
            <person name="Nguyen N.H."/>
            <person name="Vilgalys R."/>
            <person name="Ruytinx J."/>
            <person name="Liao H.L."/>
            <person name="Branco S."/>
            <person name="Kuo A."/>
            <person name="LaButti K."/>
            <person name="Lipzen A."/>
            <person name="Andreopoulos W."/>
            <person name="Pangilinan J."/>
            <person name="Riley R."/>
            <person name="Hundley H."/>
            <person name="Na H."/>
            <person name="Barry K."/>
            <person name="Grigoriev I.V."/>
            <person name="Stajich J.E."/>
            <person name="Kennedy P.G."/>
        </authorList>
    </citation>
    <scope>NUCLEOTIDE SEQUENCE</scope>
    <source>
        <strain evidence="11">MN1</strain>
    </source>
</reference>
<keyword evidence="5 7" id="KW-0067">ATP-binding</keyword>
<dbReference type="SUPFAM" id="SSF56112">
    <property type="entry name" value="Protein kinase-like (PK-like)"/>
    <property type="match status" value="1"/>
</dbReference>